<evidence type="ECO:0000256" key="1">
    <source>
        <dbReference type="SAM" id="MobiDB-lite"/>
    </source>
</evidence>
<organism evidence="3 4">
    <name type="scientific">Prunus yedoensis var. nudiflora</name>
    <dbReference type="NCBI Taxonomy" id="2094558"/>
    <lineage>
        <taxon>Eukaryota</taxon>
        <taxon>Viridiplantae</taxon>
        <taxon>Streptophyta</taxon>
        <taxon>Embryophyta</taxon>
        <taxon>Tracheophyta</taxon>
        <taxon>Spermatophyta</taxon>
        <taxon>Magnoliopsida</taxon>
        <taxon>eudicotyledons</taxon>
        <taxon>Gunneridae</taxon>
        <taxon>Pentapetalae</taxon>
        <taxon>rosids</taxon>
        <taxon>fabids</taxon>
        <taxon>Rosales</taxon>
        <taxon>Rosaceae</taxon>
        <taxon>Amygdaloideae</taxon>
        <taxon>Amygdaleae</taxon>
        <taxon>Prunus</taxon>
    </lineage>
</organism>
<dbReference type="Proteomes" id="UP000250321">
    <property type="component" value="Unassembled WGS sequence"/>
</dbReference>
<name>A0A314XMD7_PRUYE</name>
<dbReference type="InterPro" id="IPR013909">
    <property type="entry name" value="NuBaID_C"/>
</dbReference>
<dbReference type="Pfam" id="PF08600">
    <property type="entry name" value="NuBaID_C"/>
    <property type="match status" value="1"/>
</dbReference>
<feature type="region of interest" description="Disordered" evidence="1">
    <location>
        <begin position="20"/>
        <end position="41"/>
    </location>
</feature>
<comment type="caution">
    <text evidence="3">The sequence shown here is derived from an EMBL/GenBank/DDBJ whole genome shotgun (WGS) entry which is preliminary data.</text>
</comment>
<keyword evidence="4" id="KW-1185">Reference proteome</keyword>
<dbReference type="EMBL" id="PJQY01002478">
    <property type="protein sequence ID" value="PQP93258.1"/>
    <property type="molecule type" value="Genomic_DNA"/>
</dbReference>
<gene>
    <name evidence="3" type="ORF">Pyn_22784</name>
</gene>
<evidence type="ECO:0000313" key="4">
    <source>
        <dbReference type="Proteomes" id="UP000250321"/>
    </source>
</evidence>
<proteinExistence type="predicted"/>
<reference evidence="3 4" key="1">
    <citation type="submission" date="2018-02" db="EMBL/GenBank/DDBJ databases">
        <title>Draft genome of wild Prunus yedoensis var. nudiflora.</title>
        <authorList>
            <person name="Baek S."/>
            <person name="Kim J.-H."/>
            <person name="Choi K."/>
            <person name="Kim G.-B."/>
            <person name="Cho A."/>
            <person name="Jang H."/>
            <person name="Shin C.-H."/>
            <person name="Yu H.-J."/>
            <person name="Mun J.-H."/>
        </authorList>
    </citation>
    <scope>NUCLEOTIDE SEQUENCE [LARGE SCALE GENOMIC DNA]</scope>
    <source>
        <strain evidence="4">cv. Jeju island</strain>
        <tissue evidence="3">Leaf</tissue>
    </source>
</reference>
<feature type="region of interest" description="Disordered" evidence="1">
    <location>
        <begin position="61"/>
        <end position="81"/>
    </location>
</feature>
<dbReference type="STRING" id="2094558.A0A314XMD7"/>
<feature type="compositionally biased region" description="Polar residues" evidence="1">
    <location>
        <begin position="69"/>
        <end position="81"/>
    </location>
</feature>
<feature type="domain" description="NuBaID C-terminal" evidence="2">
    <location>
        <begin position="110"/>
        <end position="166"/>
    </location>
</feature>
<dbReference type="PANTHER" id="PTHR15835">
    <property type="entry name" value="NUCLEAR-INTERACTING PARTNER OF ALK"/>
    <property type="match status" value="1"/>
</dbReference>
<evidence type="ECO:0000313" key="3">
    <source>
        <dbReference type="EMBL" id="PQP93258.1"/>
    </source>
</evidence>
<sequence length="184" mass="19898">MDKGTNTTRKCRKCRIGEFRSQDPGTASDANITYENSETDKNDSLVMVSSEGKLLQSGIVVDGSEKQDSPSVPSNLEDNADINGSITDAQPTSNCEGSENRVQIPINNELVACSSVNCRIDVFCKFTNSEGPTQMPGSTMEFDPIRQHRYFCPWIASAGNGAPGWKQTLSALQRQEGGSPSSKP</sequence>
<dbReference type="PANTHER" id="PTHR15835:SF6">
    <property type="entry name" value="ZINC FINGER C3HC-TYPE PROTEIN 1"/>
    <property type="match status" value="1"/>
</dbReference>
<dbReference type="GO" id="GO:0005634">
    <property type="term" value="C:nucleus"/>
    <property type="evidence" value="ECO:0007669"/>
    <property type="project" value="TreeGrafter"/>
</dbReference>
<protein>
    <recommendedName>
        <fullName evidence="2">NuBaID C-terminal domain-containing protein</fullName>
    </recommendedName>
</protein>
<dbReference type="GO" id="GO:0008270">
    <property type="term" value="F:zinc ion binding"/>
    <property type="evidence" value="ECO:0007669"/>
    <property type="project" value="InterPro"/>
</dbReference>
<evidence type="ECO:0000259" key="2">
    <source>
        <dbReference type="Pfam" id="PF08600"/>
    </source>
</evidence>
<accession>A0A314XMD7</accession>
<dbReference type="OrthoDB" id="2592092at2759"/>
<dbReference type="AlphaFoldDB" id="A0A314XMD7"/>
<feature type="compositionally biased region" description="Polar residues" evidence="1">
    <location>
        <begin position="23"/>
        <end position="36"/>
    </location>
</feature>